<gene>
    <name evidence="2" type="ORF">GTP91_27280</name>
</gene>
<protein>
    <recommendedName>
        <fullName evidence="4">Transporter</fullName>
    </recommendedName>
</protein>
<reference evidence="2 3" key="1">
    <citation type="submission" date="2020-01" db="EMBL/GenBank/DDBJ databases">
        <title>Novel species isolated from a subtropical stream in China.</title>
        <authorList>
            <person name="Lu H."/>
        </authorList>
    </citation>
    <scope>NUCLEOTIDE SEQUENCE [LARGE SCALE GENOMIC DNA]</scope>
    <source>
        <strain evidence="2 3">FT82W</strain>
    </source>
</reference>
<feature type="signal peptide" evidence="1">
    <location>
        <begin position="1"/>
        <end position="28"/>
    </location>
</feature>
<dbReference type="Proteomes" id="UP000470302">
    <property type="component" value="Unassembled WGS sequence"/>
</dbReference>
<evidence type="ECO:0000256" key="1">
    <source>
        <dbReference type="SAM" id="SignalP"/>
    </source>
</evidence>
<sequence length="236" mass="25120">MNLMPLPARARAAACVLACLLASPASHAGRPMTVDDAAIVAPGLCQLETYALRADHLAEYWATPACNAGGDWELAVGGAWAGDTSGARSQTTHHFRVQAKTVFKPLETNGWGLGLVLADQFRAGRGGDGDLSLNVPLSLSLRDDAVLLHLNAGVMHAETGRRHHATWGGGAQFRLDQRHALTAEVYGRQHSGSRYQFGIARALIPDRLQLDATWGRRLARGGGEAVVTVGLVFQSN</sequence>
<evidence type="ECO:0000313" key="3">
    <source>
        <dbReference type="Proteomes" id="UP000470302"/>
    </source>
</evidence>
<name>A0A845G998_9BURK</name>
<evidence type="ECO:0008006" key="4">
    <source>
        <dbReference type="Google" id="ProtNLM"/>
    </source>
</evidence>
<dbReference type="EMBL" id="WWCW01000146">
    <property type="protein sequence ID" value="MYM90864.1"/>
    <property type="molecule type" value="Genomic_DNA"/>
</dbReference>
<proteinExistence type="predicted"/>
<dbReference type="AlphaFoldDB" id="A0A845G998"/>
<keyword evidence="1" id="KW-0732">Signal</keyword>
<comment type="caution">
    <text evidence="2">The sequence shown here is derived from an EMBL/GenBank/DDBJ whole genome shotgun (WGS) entry which is preliminary data.</text>
</comment>
<evidence type="ECO:0000313" key="2">
    <source>
        <dbReference type="EMBL" id="MYM90864.1"/>
    </source>
</evidence>
<dbReference type="RefSeq" id="WP_161099588.1">
    <property type="nucleotide sequence ID" value="NZ_WWCW01000146.1"/>
</dbReference>
<organism evidence="2 3">
    <name type="scientific">Duganella vulcania</name>
    <dbReference type="NCBI Taxonomy" id="2692166"/>
    <lineage>
        <taxon>Bacteria</taxon>
        <taxon>Pseudomonadati</taxon>
        <taxon>Pseudomonadota</taxon>
        <taxon>Betaproteobacteria</taxon>
        <taxon>Burkholderiales</taxon>
        <taxon>Oxalobacteraceae</taxon>
        <taxon>Telluria group</taxon>
        <taxon>Duganella</taxon>
    </lineage>
</organism>
<accession>A0A845G998</accession>
<feature type="chain" id="PRO_5033050590" description="Transporter" evidence="1">
    <location>
        <begin position="29"/>
        <end position="236"/>
    </location>
</feature>